<dbReference type="RefSeq" id="WP_215628018.1">
    <property type="nucleotide sequence ID" value="NZ_CP067089.2"/>
</dbReference>
<evidence type="ECO:0000313" key="2">
    <source>
        <dbReference type="EMBL" id="QQO10713.1"/>
    </source>
</evidence>
<evidence type="ECO:0000313" key="3">
    <source>
        <dbReference type="Proteomes" id="UP000595917"/>
    </source>
</evidence>
<sequence>MINKNKIYLGILFLLSVFFIGNVIMKKDLYYLFLFNQLCKEKSLYSVNTHNIENVNNWYRLLFKNGKKINPFLEKQFLNKEKTAIIFNGLALKKSDVSIFLYIDINYDDIAMNNVMQQYNIDNMNVFWVEIMQNEFLKKDFINTLKNFEALDSN</sequence>
<protein>
    <submittedName>
        <fullName evidence="2">Uncharacterized protein</fullName>
    </submittedName>
</protein>
<keyword evidence="1" id="KW-0812">Transmembrane</keyword>
<organism evidence="2 3">
    <name type="scientific">Breznakiella homolactica</name>
    <dbReference type="NCBI Taxonomy" id="2798577"/>
    <lineage>
        <taxon>Bacteria</taxon>
        <taxon>Pseudomonadati</taxon>
        <taxon>Spirochaetota</taxon>
        <taxon>Spirochaetia</taxon>
        <taxon>Spirochaetales</taxon>
        <taxon>Breznakiellaceae</taxon>
        <taxon>Breznakiella</taxon>
    </lineage>
</organism>
<accession>A0A7T8BCY4</accession>
<dbReference type="EMBL" id="CP067089">
    <property type="protein sequence ID" value="QQO10713.1"/>
    <property type="molecule type" value="Genomic_DNA"/>
</dbReference>
<proteinExistence type="predicted"/>
<name>A0A7T8BCY4_9SPIR</name>
<dbReference type="AlphaFoldDB" id="A0A7T8BCY4"/>
<gene>
    <name evidence="2" type="ORF">JFL75_07310</name>
</gene>
<feature type="transmembrane region" description="Helical" evidence="1">
    <location>
        <begin position="6"/>
        <end position="25"/>
    </location>
</feature>
<dbReference type="Proteomes" id="UP000595917">
    <property type="component" value="Chromosome"/>
</dbReference>
<keyword evidence="1" id="KW-1133">Transmembrane helix</keyword>
<reference evidence="2" key="1">
    <citation type="submission" date="2021-01" db="EMBL/GenBank/DDBJ databases">
        <title>Description of Breznakiella homolactica.</title>
        <authorList>
            <person name="Song Y."/>
            <person name="Brune A."/>
        </authorList>
    </citation>
    <scope>NUCLEOTIDE SEQUENCE</scope>
    <source>
        <strain evidence="2">RmG30</strain>
    </source>
</reference>
<keyword evidence="3" id="KW-1185">Reference proteome</keyword>
<keyword evidence="1" id="KW-0472">Membrane</keyword>
<evidence type="ECO:0000256" key="1">
    <source>
        <dbReference type="SAM" id="Phobius"/>
    </source>
</evidence>
<dbReference type="KEGG" id="bhc:JFL75_07310"/>